<sequence>MSQNNHNKQQINLSFDNLPVRARSAAAEQHQQPRTMSRAPKESRIPHWFVQGSLGYILGPGFRWETYITLTFSPPHRWWL</sequence>
<evidence type="ECO:0000256" key="1">
    <source>
        <dbReference type="SAM" id="MobiDB-lite"/>
    </source>
</evidence>
<keyword evidence="3" id="KW-1185">Reference proteome</keyword>
<comment type="caution">
    <text evidence="2">The sequence shown here is derived from an EMBL/GenBank/DDBJ whole genome shotgun (WGS) entry which is preliminary data.</text>
</comment>
<dbReference type="EMBL" id="BMAW01023997">
    <property type="protein sequence ID" value="GFT85847.1"/>
    <property type="molecule type" value="Genomic_DNA"/>
</dbReference>
<proteinExistence type="predicted"/>
<protein>
    <submittedName>
        <fullName evidence="2">Uncharacterized protein</fullName>
    </submittedName>
</protein>
<organism evidence="2 3">
    <name type="scientific">Nephila pilipes</name>
    <name type="common">Giant wood spider</name>
    <name type="synonym">Nephila maculata</name>
    <dbReference type="NCBI Taxonomy" id="299642"/>
    <lineage>
        <taxon>Eukaryota</taxon>
        <taxon>Metazoa</taxon>
        <taxon>Ecdysozoa</taxon>
        <taxon>Arthropoda</taxon>
        <taxon>Chelicerata</taxon>
        <taxon>Arachnida</taxon>
        <taxon>Araneae</taxon>
        <taxon>Araneomorphae</taxon>
        <taxon>Entelegynae</taxon>
        <taxon>Araneoidea</taxon>
        <taxon>Nephilidae</taxon>
        <taxon>Nephila</taxon>
    </lineage>
</organism>
<dbReference type="Proteomes" id="UP000887013">
    <property type="component" value="Unassembled WGS sequence"/>
</dbReference>
<evidence type="ECO:0000313" key="3">
    <source>
        <dbReference type="Proteomes" id="UP000887013"/>
    </source>
</evidence>
<gene>
    <name evidence="2" type="ORF">NPIL_165391</name>
</gene>
<name>A0A8X6PXT3_NEPPI</name>
<dbReference type="AlphaFoldDB" id="A0A8X6PXT3"/>
<reference evidence="2" key="1">
    <citation type="submission" date="2020-08" db="EMBL/GenBank/DDBJ databases">
        <title>Multicomponent nature underlies the extraordinary mechanical properties of spider dragline silk.</title>
        <authorList>
            <person name="Kono N."/>
            <person name="Nakamura H."/>
            <person name="Mori M."/>
            <person name="Yoshida Y."/>
            <person name="Ohtoshi R."/>
            <person name="Malay A.D."/>
            <person name="Moran D.A.P."/>
            <person name="Tomita M."/>
            <person name="Numata K."/>
            <person name="Arakawa K."/>
        </authorList>
    </citation>
    <scope>NUCLEOTIDE SEQUENCE</scope>
</reference>
<evidence type="ECO:0000313" key="2">
    <source>
        <dbReference type="EMBL" id="GFT85847.1"/>
    </source>
</evidence>
<accession>A0A8X6PXT3</accession>
<feature type="region of interest" description="Disordered" evidence="1">
    <location>
        <begin position="22"/>
        <end position="42"/>
    </location>
</feature>